<dbReference type="Proteomes" id="UP000324222">
    <property type="component" value="Unassembled WGS sequence"/>
</dbReference>
<protein>
    <submittedName>
        <fullName evidence="2">Uncharacterized protein</fullName>
    </submittedName>
</protein>
<dbReference type="EMBL" id="VSRR010002687">
    <property type="protein sequence ID" value="MPC32755.1"/>
    <property type="molecule type" value="Genomic_DNA"/>
</dbReference>
<organism evidence="2 3">
    <name type="scientific">Portunus trituberculatus</name>
    <name type="common">Swimming crab</name>
    <name type="synonym">Neptunus trituberculatus</name>
    <dbReference type="NCBI Taxonomy" id="210409"/>
    <lineage>
        <taxon>Eukaryota</taxon>
        <taxon>Metazoa</taxon>
        <taxon>Ecdysozoa</taxon>
        <taxon>Arthropoda</taxon>
        <taxon>Crustacea</taxon>
        <taxon>Multicrustacea</taxon>
        <taxon>Malacostraca</taxon>
        <taxon>Eumalacostraca</taxon>
        <taxon>Eucarida</taxon>
        <taxon>Decapoda</taxon>
        <taxon>Pleocyemata</taxon>
        <taxon>Brachyura</taxon>
        <taxon>Eubrachyura</taxon>
        <taxon>Portunoidea</taxon>
        <taxon>Portunidae</taxon>
        <taxon>Portuninae</taxon>
        <taxon>Portunus</taxon>
    </lineage>
</organism>
<name>A0A5B7EH82_PORTR</name>
<dbReference type="AlphaFoldDB" id="A0A5B7EH82"/>
<evidence type="ECO:0000313" key="2">
    <source>
        <dbReference type="EMBL" id="MPC32755.1"/>
    </source>
</evidence>
<feature type="compositionally biased region" description="Acidic residues" evidence="1">
    <location>
        <begin position="60"/>
        <end position="74"/>
    </location>
</feature>
<gene>
    <name evidence="2" type="ORF">E2C01_026083</name>
</gene>
<keyword evidence="3" id="KW-1185">Reference proteome</keyword>
<evidence type="ECO:0000313" key="3">
    <source>
        <dbReference type="Proteomes" id="UP000324222"/>
    </source>
</evidence>
<feature type="region of interest" description="Disordered" evidence="1">
    <location>
        <begin position="52"/>
        <end position="83"/>
    </location>
</feature>
<evidence type="ECO:0000256" key="1">
    <source>
        <dbReference type="SAM" id="MobiDB-lite"/>
    </source>
</evidence>
<reference evidence="2 3" key="1">
    <citation type="submission" date="2019-05" db="EMBL/GenBank/DDBJ databases">
        <title>Another draft genome of Portunus trituberculatus and its Hox gene families provides insights of decapod evolution.</title>
        <authorList>
            <person name="Jeong J.-H."/>
            <person name="Song I."/>
            <person name="Kim S."/>
            <person name="Choi T."/>
            <person name="Kim D."/>
            <person name="Ryu S."/>
            <person name="Kim W."/>
        </authorList>
    </citation>
    <scope>NUCLEOTIDE SEQUENCE [LARGE SCALE GENOMIC DNA]</scope>
    <source>
        <tissue evidence="2">Muscle</tissue>
    </source>
</reference>
<comment type="caution">
    <text evidence="2">The sequence shown here is derived from an EMBL/GenBank/DDBJ whole genome shotgun (WGS) entry which is preliminary data.</text>
</comment>
<feature type="region of interest" description="Disordered" evidence="1">
    <location>
        <begin position="1"/>
        <end position="25"/>
    </location>
</feature>
<accession>A0A5B7EH82</accession>
<proteinExistence type="predicted"/>
<sequence>MKHLAELRNSWRKHKPCARPKLSTYPTQAPRSLTIYHQKAHMNEASFWHTFTQDDVDKTGEDDDAQDEEEDEEGEFLRRGLEGVDKNLEPARVSCQLEQSQDPYDAEKLNDLRRLSCVVL</sequence>